<organism evidence="7 8">
    <name type="scientific">Aureimonas fodinaquatilis</name>
    <dbReference type="NCBI Taxonomy" id="2565783"/>
    <lineage>
        <taxon>Bacteria</taxon>
        <taxon>Pseudomonadati</taxon>
        <taxon>Pseudomonadota</taxon>
        <taxon>Alphaproteobacteria</taxon>
        <taxon>Hyphomicrobiales</taxon>
        <taxon>Aurantimonadaceae</taxon>
        <taxon>Aureimonas</taxon>
    </lineage>
</organism>
<evidence type="ECO:0000259" key="5">
    <source>
        <dbReference type="PROSITE" id="PS50968"/>
    </source>
</evidence>
<dbReference type="InterPro" id="IPR001078">
    <property type="entry name" value="2-oxoacid_DH_actylTfrase"/>
</dbReference>
<proteinExistence type="inferred from homology"/>
<keyword evidence="4" id="KW-0012">Acyltransferase</keyword>
<dbReference type="Proteomes" id="UP000324738">
    <property type="component" value="Unassembled WGS sequence"/>
</dbReference>
<dbReference type="PROSITE" id="PS51826">
    <property type="entry name" value="PSBD"/>
    <property type="match status" value="1"/>
</dbReference>
<dbReference type="InterPro" id="IPR036625">
    <property type="entry name" value="E3-bd_dom_sf"/>
</dbReference>
<dbReference type="InterPro" id="IPR023213">
    <property type="entry name" value="CAT-like_dom_sf"/>
</dbReference>
<dbReference type="Gene3D" id="4.10.320.10">
    <property type="entry name" value="E3-binding domain"/>
    <property type="match status" value="1"/>
</dbReference>
<dbReference type="GO" id="GO:0045254">
    <property type="term" value="C:pyruvate dehydrogenase complex"/>
    <property type="evidence" value="ECO:0007669"/>
    <property type="project" value="InterPro"/>
</dbReference>
<sequence length="412" mass="43027">MAIEITLPSLSAGMEDAVIAKWLVAVGDRVTKGQLLAEVETDKATMEMEAEADGIVGQLAVTDGQRAEVGQLIAVLLADGECVSAVAESAPEAAPNKLVPVPKPAAAVPVVAGERKHSASPLARRLAADAGLNLTGVTGSGPRGRIVKIDVQRLRDEASVASAPPRAAAAAPVAASAGNIPAGIGPYEAKPLSNMRRHIARRLLEAKTTIPHFYLSVDCEIDELLALRSKINTGRDKADRISVNDMVIKAAAFALRKVPEANVIWNGDEILQLTDVDISVAVATEGGLITPILRGADRMSLGTLSAEMKSLAERARANRLRPDEFQGGGFSVSNLGMFGVKTFSAIINPPQSCILAVGASERRPVGRGDQIVLADVMSVTLSVDHRSVDGAVGAKLLAAFKEGIDDPMSLLL</sequence>
<dbReference type="InterPro" id="IPR004167">
    <property type="entry name" value="PSBD"/>
</dbReference>
<dbReference type="Gene3D" id="3.30.559.10">
    <property type="entry name" value="Chloramphenicol acetyltransferase-like domain"/>
    <property type="match status" value="1"/>
</dbReference>
<dbReference type="PANTHER" id="PTHR23151:SF90">
    <property type="entry name" value="DIHYDROLIPOYLLYSINE-RESIDUE ACETYLTRANSFERASE COMPONENT OF PYRUVATE DEHYDROGENASE COMPLEX, MITOCHONDRIAL-RELATED"/>
    <property type="match status" value="1"/>
</dbReference>
<keyword evidence="8" id="KW-1185">Reference proteome</keyword>
<dbReference type="CDD" id="cd06849">
    <property type="entry name" value="lipoyl_domain"/>
    <property type="match status" value="1"/>
</dbReference>
<dbReference type="AlphaFoldDB" id="A0A5B0DSJ4"/>
<dbReference type="SUPFAM" id="SSF51230">
    <property type="entry name" value="Single hybrid motif"/>
    <property type="match status" value="1"/>
</dbReference>
<keyword evidence="4" id="KW-0808">Transferase</keyword>
<dbReference type="GO" id="GO:0006086">
    <property type="term" value="P:pyruvate decarboxylation to acetyl-CoA"/>
    <property type="evidence" value="ECO:0007669"/>
    <property type="project" value="InterPro"/>
</dbReference>
<feature type="domain" description="Peripheral subunit-binding (PSBD)" evidence="6">
    <location>
        <begin position="118"/>
        <end position="155"/>
    </location>
</feature>
<name>A0A5B0DSJ4_9HYPH</name>
<dbReference type="RefSeq" id="WP_149300712.1">
    <property type="nucleotide sequence ID" value="NZ_VTWH01000003.1"/>
</dbReference>
<protein>
    <recommendedName>
        <fullName evidence="4">Dihydrolipoamide acetyltransferase component of pyruvate dehydrogenase complex</fullName>
        <ecNumber evidence="4">2.3.1.-</ecNumber>
    </recommendedName>
</protein>
<evidence type="ECO:0000256" key="2">
    <source>
        <dbReference type="ARBA" id="ARBA00007317"/>
    </source>
</evidence>
<dbReference type="OrthoDB" id="9805770at2"/>
<reference evidence="7 8" key="1">
    <citation type="submission" date="2019-08" db="EMBL/GenBank/DDBJ databases">
        <title>Aureimonas fodiniaquatilis sp. nov., isolated from a coal mine wastewater.</title>
        <authorList>
            <person name="Kim W."/>
        </authorList>
    </citation>
    <scope>NUCLEOTIDE SEQUENCE [LARGE SCALE GENOMIC DNA]</scope>
    <source>
        <strain evidence="7 8">CAU 1482</strain>
    </source>
</reference>
<dbReference type="FunFam" id="3.30.559.10:FF:000003">
    <property type="entry name" value="Acetyltransferase component of pyruvate dehydrogenase complex"/>
    <property type="match status" value="1"/>
</dbReference>
<comment type="similarity">
    <text evidence="2 4">Belongs to the 2-oxoacid dehydrogenase family.</text>
</comment>
<dbReference type="EC" id="2.3.1.-" evidence="4"/>
<dbReference type="Pfam" id="PF00198">
    <property type="entry name" value="2-oxoacid_dh"/>
    <property type="match status" value="1"/>
</dbReference>
<evidence type="ECO:0000256" key="4">
    <source>
        <dbReference type="RuleBase" id="RU003423"/>
    </source>
</evidence>
<dbReference type="PROSITE" id="PS00189">
    <property type="entry name" value="LIPOYL"/>
    <property type="match status" value="1"/>
</dbReference>
<evidence type="ECO:0000259" key="6">
    <source>
        <dbReference type="PROSITE" id="PS51826"/>
    </source>
</evidence>
<evidence type="ECO:0000256" key="3">
    <source>
        <dbReference type="ARBA" id="ARBA00022823"/>
    </source>
</evidence>
<evidence type="ECO:0000313" key="7">
    <source>
        <dbReference type="EMBL" id="KAA0969426.1"/>
    </source>
</evidence>
<dbReference type="SUPFAM" id="SSF52777">
    <property type="entry name" value="CoA-dependent acyltransferases"/>
    <property type="match status" value="1"/>
</dbReference>
<gene>
    <name evidence="7" type="ORF">FPY71_12830</name>
</gene>
<feature type="domain" description="Lipoyl-binding" evidence="5">
    <location>
        <begin position="2"/>
        <end position="77"/>
    </location>
</feature>
<dbReference type="Gene3D" id="2.40.50.100">
    <property type="match status" value="1"/>
</dbReference>
<dbReference type="PANTHER" id="PTHR23151">
    <property type="entry name" value="DIHYDROLIPOAMIDE ACETYL/SUCCINYL-TRANSFERASE-RELATED"/>
    <property type="match status" value="1"/>
</dbReference>
<evidence type="ECO:0000256" key="1">
    <source>
        <dbReference type="ARBA" id="ARBA00001938"/>
    </source>
</evidence>
<dbReference type="EMBL" id="VTWH01000003">
    <property type="protein sequence ID" value="KAA0969426.1"/>
    <property type="molecule type" value="Genomic_DNA"/>
</dbReference>
<comment type="caution">
    <text evidence="7">The sequence shown here is derived from an EMBL/GenBank/DDBJ whole genome shotgun (WGS) entry which is preliminary data.</text>
</comment>
<dbReference type="InterPro" id="IPR003016">
    <property type="entry name" value="2-oxoA_DH_lipoyl-BS"/>
</dbReference>
<evidence type="ECO:0000313" key="8">
    <source>
        <dbReference type="Proteomes" id="UP000324738"/>
    </source>
</evidence>
<dbReference type="Pfam" id="PF00364">
    <property type="entry name" value="Biotin_lipoyl"/>
    <property type="match status" value="1"/>
</dbReference>
<accession>A0A5B0DSJ4</accession>
<dbReference type="InterPro" id="IPR045257">
    <property type="entry name" value="E2/Pdx1"/>
</dbReference>
<dbReference type="PROSITE" id="PS50968">
    <property type="entry name" value="BIOTINYL_LIPOYL"/>
    <property type="match status" value="1"/>
</dbReference>
<dbReference type="GO" id="GO:0016746">
    <property type="term" value="F:acyltransferase activity"/>
    <property type="evidence" value="ECO:0007669"/>
    <property type="project" value="UniProtKB-KW"/>
</dbReference>
<dbReference type="SUPFAM" id="SSF47005">
    <property type="entry name" value="Peripheral subunit-binding domain of 2-oxo acid dehydrogenase complex"/>
    <property type="match status" value="1"/>
</dbReference>
<keyword evidence="3 4" id="KW-0450">Lipoyl</keyword>
<dbReference type="InterPro" id="IPR000089">
    <property type="entry name" value="Biotin_lipoyl"/>
</dbReference>
<dbReference type="InterPro" id="IPR011053">
    <property type="entry name" value="Single_hybrid_motif"/>
</dbReference>
<comment type="cofactor">
    <cofactor evidence="1 4">
        <name>(R)-lipoate</name>
        <dbReference type="ChEBI" id="CHEBI:83088"/>
    </cofactor>
</comment>
<dbReference type="Pfam" id="PF02817">
    <property type="entry name" value="E3_binding"/>
    <property type="match status" value="1"/>
</dbReference>